<dbReference type="Pfam" id="PF20611">
    <property type="entry name" value="DUF6801"/>
    <property type="match status" value="2"/>
</dbReference>
<name>A0ABS4TM76_9PSEU</name>
<accession>A0ABS4TM76</accession>
<sequence length="381" mass="37304">MTAAVAATGLSVGSAQAVGTLGVVTKNLTYRCTFPLVGAQDVAATVNITFPDSGTAGARITPGDLNITATLSGAIVNALRAFQTATTEGTAVADVDMSYGGKNLTLGISGLKIAKQNVPPPASPPPTMPVSITGPTPSFIVYEPGTAVIKAGTTFTAKVDTRKADGTPTALGVLNVPCTVKATTPAQDLSLATIPVGGTSVTPPATGTSPTGPIDKTLVYSCNFPQSGPVNVSGRITGSIPATGAVNGRLQPNLSIAATLPSSVVDVLRANSAATVSGKGVADADNVYTTTTATPMSVGIPGTVPSVAVPATGDLTATLAPAVPSIALGAAGTLVISAGQNLVGTFTPLLADGTPTALGTFSVPCTLNAGQNPALGTITVS</sequence>
<comment type="caution">
    <text evidence="2">The sequence shown here is derived from an EMBL/GenBank/DDBJ whole genome shotgun (WGS) entry which is preliminary data.</text>
</comment>
<dbReference type="EMBL" id="JAGINW010000001">
    <property type="protein sequence ID" value="MBP2325491.1"/>
    <property type="molecule type" value="Genomic_DNA"/>
</dbReference>
<proteinExistence type="predicted"/>
<gene>
    <name evidence="2" type="ORF">JOF56_005876</name>
</gene>
<dbReference type="InterPro" id="IPR046542">
    <property type="entry name" value="DUF6801"/>
</dbReference>
<feature type="domain" description="DUF6801" evidence="1">
    <location>
        <begin position="29"/>
        <end position="192"/>
    </location>
</feature>
<evidence type="ECO:0000313" key="3">
    <source>
        <dbReference type="Proteomes" id="UP001519332"/>
    </source>
</evidence>
<evidence type="ECO:0000313" key="2">
    <source>
        <dbReference type="EMBL" id="MBP2325491.1"/>
    </source>
</evidence>
<evidence type="ECO:0000259" key="1">
    <source>
        <dbReference type="Pfam" id="PF20611"/>
    </source>
</evidence>
<protein>
    <recommendedName>
        <fullName evidence="1">DUF6801 domain-containing protein</fullName>
    </recommendedName>
</protein>
<dbReference type="Proteomes" id="UP001519332">
    <property type="component" value="Unassembled WGS sequence"/>
</dbReference>
<feature type="domain" description="DUF6801" evidence="1">
    <location>
        <begin position="220"/>
        <end position="376"/>
    </location>
</feature>
<keyword evidence="3" id="KW-1185">Reference proteome</keyword>
<dbReference type="RefSeq" id="WP_209642683.1">
    <property type="nucleotide sequence ID" value="NZ_JAGINW010000001.1"/>
</dbReference>
<organism evidence="2 3">
    <name type="scientific">Kibdelosporangium banguiense</name>
    <dbReference type="NCBI Taxonomy" id="1365924"/>
    <lineage>
        <taxon>Bacteria</taxon>
        <taxon>Bacillati</taxon>
        <taxon>Actinomycetota</taxon>
        <taxon>Actinomycetes</taxon>
        <taxon>Pseudonocardiales</taxon>
        <taxon>Pseudonocardiaceae</taxon>
        <taxon>Kibdelosporangium</taxon>
    </lineage>
</organism>
<reference evidence="2 3" key="1">
    <citation type="submission" date="2021-03" db="EMBL/GenBank/DDBJ databases">
        <title>Sequencing the genomes of 1000 actinobacteria strains.</title>
        <authorList>
            <person name="Klenk H.-P."/>
        </authorList>
    </citation>
    <scope>NUCLEOTIDE SEQUENCE [LARGE SCALE GENOMIC DNA]</scope>
    <source>
        <strain evidence="2 3">DSM 46670</strain>
    </source>
</reference>